<evidence type="ECO:0000313" key="1">
    <source>
        <dbReference type="EMBL" id="SDO51807.1"/>
    </source>
</evidence>
<name>A0A1H0K7G2_9HYPH</name>
<evidence type="ECO:0000313" key="2">
    <source>
        <dbReference type="Proteomes" id="UP000198704"/>
    </source>
</evidence>
<accession>A0A1H0K7G2</accession>
<gene>
    <name evidence="1" type="ORF">SAMN05216360_12528</name>
</gene>
<dbReference type="EMBL" id="FNHS01000025">
    <property type="protein sequence ID" value="SDO51807.1"/>
    <property type="molecule type" value="Genomic_DNA"/>
</dbReference>
<dbReference type="Proteomes" id="UP000198704">
    <property type="component" value="Unassembled WGS sequence"/>
</dbReference>
<sequence length="330" mass="35434">MAQQYLRQVKAEISGGPTFQYDGTVPEPSNGEGGPGLRIRFEVTQKDLSTPNVLNLFITNPAPSRVQPALYENKSVTLNAGFAGNFGLLFKGQIRQARVIMENVTDRVLHILATDMGRPRNYAVLSSSLSSGHTLRDRANLAIKAFEAMGVKTGYICPLAPDVKFSRSFAFSGPAHELMRQVCQAAKASWSIQNGTQQIVPNDTPHPGKGIITLNRNTGLIGLAEQTIQGIEGRALLNPQIVPTSVVKIDDAAIQRAAISPGYTAAPANAQIQKLDADGNYKIYYVGHSGDTRGGDFLTSFIGTRLSQNRISAAMAARGITPNYPNAPAN</sequence>
<proteinExistence type="predicted"/>
<reference evidence="2" key="1">
    <citation type="submission" date="2016-10" db="EMBL/GenBank/DDBJ databases">
        <authorList>
            <person name="Varghese N."/>
            <person name="Submissions S."/>
        </authorList>
    </citation>
    <scope>NUCLEOTIDE SEQUENCE [LARGE SCALE GENOMIC DNA]</scope>
    <source>
        <strain evidence="2">BL47</strain>
    </source>
</reference>
<keyword evidence="2" id="KW-1185">Reference proteome</keyword>
<organism evidence="1 2">
    <name type="scientific">Methylobacterium phyllostachyos</name>
    <dbReference type="NCBI Taxonomy" id="582672"/>
    <lineage>
        <taxon>Bacteria</taxon>
        <taxon>Pseudomonadati</taxon>
        <taxon>Pseudomonadota</taxon>
        <taxon>Alphaproteobacteria</taxon>
        <taxon>Hyphomicrobiales</taxon>
        <taxon>Methylobacteriaceae</taxon>
        <taxon>Methylobacterium</taxon>
    </lineage>
</organism>
<dbReference type="AlphaFoldDB" id="A0A1H0K7G2"/>
<protein>
    <submittedName>
        <fullName evidence="1">Uncharacterized protein</fullName>
    </submittedName>
</protein>
<dbReference type="STRING" id="582672.SAMN05216360_12528"/>